<dbReference type="PANTHER" id="PTHR36028">
    <property type="entry name" value="OSJNBB0050O03.8 PROTEIN"/>
    <property type="match status" value="1"/>
</dbReference>
<keyword evidence="1" id="KW-0812">Transmembrane</keyword>
<feature type="transmembrane region" description="Helical" evidence="1">
    <location>
        <begin position="12"/>
        <end position="32"/>
    </location>
</feature>
<evidence type="ECO:0000313" key="2">
    <source>
        <dbReference type="EnsemblPlants" id="Kaladp0018s0208.1.v1.1"/>
    </source>
</evidence>
<organism evidence="2 3">
    <name type="scientific">Kalanchoe fedtschenkoi</name>
    <name type="common">Lavender scallops</name>
    <name type="synonym">South American air plant</name>
    <dbReference type="NCBI Taxonomy" id="63787"/>
    <lineage>
        <taxon>Eukaryota</taxon>
        <taxon>Viridiplantae</taxon>
        <taxon>Streptophyta</taxon>
        <taxon>Embryophyta</taxon>
        <taxon>Tracheophyta</taxon>
        <taxon>Spermatophyta</taxon>
        <taxon>Magnoliopsida</taxon>
        <taxon>eudicotyledons</taxon>
        <taxon>Gunneridae</taxon>
        <taxon>Pentapetalae</taxon>
        <taxon>Saxifragales</taxon>
        <taxon>Crassulaceae</taxon>
        <taxon>Kalanchoe</taxon>
    </lineage>
</organism>
<dbReference type="PANTHER" id="PTHR36028:SF2">
    <property type="entry name" value="ATP SYNTHASE SUBUNIT E, MITOCHONDRIAL"/>
    <property type="match status" value="1"/>
</dbReference>
<name>A0A7N0T1N9_KALFE</name>
<dbReference type="OMA" id="VEASAHH"/>
<evidence type="ECO:0000256" key="1">
    <source>
        <dbReference type="SAM" id="Phobius"/>
    </source>
</evidence>
<dbReference type="Gramene" id="Kaladp0018s0208.1.v1.1">
    <property type="protein sequence ID" value="Kaladp0018s0208.1.v1.1"/>
    <property type="gene ID" value="Kaladp0018s0208.v1.1"/>
</dbReference>
<sequence length="53" mass="5539">MTPPPGPYSGKNTLALVARALTVAFGLVYGNMKLKYLKATAKSHKVADAAAPH</sequence>
<evidence type="ECO:0000313" key="3">
    <source>
        <dbReference type="Proteomes" id="UP000594263"/>
    </source>
</evidence>
<keyword evidence="1" id="KW-0472">Membrane</keyword>
<keyword evidence="1" id="KW-1133">Transmembrane helix</keyword>
<dbReference type="EnsemblPlants" id="Kaladp0018s0208.1.v1.1">
    <property type="protein sequence ID" value="Kaladp0018s0208.1.v1.1"/>
    <property type="gene ID" value="Kaladp0018s0208.v1.1"/>
</dbReference>
<protein>
    <recommendedName>
        <fullName evidence="4">ATP synthase subunit e, mitochondrial</fullName>
    </recommendedName>
</protein>
<dbReference type="AlphaFoldDB" id="A0A7N0T1N9"/>
<evidence type="ECO:0008006" key="4">
    <source>
        <dbReference type="Google" id="ProtNLM"/>
    </source>
</evidence>
<proteinExistence type="predicted"/>
<reference evidence="2" key="1">
    <citation type="submission" date="2021-01" db="UniProtKB">
        <authorList>
            <consortium name="EnsemblPlants"/>
        </authorList>
    </citation>
    <scope>IDENTIFICATION</scope>
</reference>
<accession>A0A7N0T1N9</accession>
<dbReference type="Proteomes" id="UP000594263">
    <property type="component" value="Unplaced"/>
</dbReference>
<keyword evidence="3" id="KW-1185">Reference proteome</keyword>